<proteinExistence type="predicted"/>
<evidence type="ECO:0000313" key="1">
    <source>
        <dbReference type="Proteomes" id="UP000887563"/>
    </source>
</evidence>
<dbReference type="AlphaFoldDB" id="A0A914KLU8"/>
<accession>A0A914KLU8</accession>
<organism evidence="1 2">
    <name type="scientific">Meloidogyne incognita</name>
    <name type="common">Southern root-knot nematode worm</name>
    <name type="synonym">Oxyuris incognita</name>
    <dbReference type="NCBI Taxonomy" id="6306"/>
    <lineage>
        <taxon>Eukaryota</taxon>
        <taxon>Metazoa</taxon>
        <taxon>Ecdysozoa</taxon>
        <taxon>Nematoda</taxon>
        <taxon>Chromadorea</taxon>
        <taxon>Rhabditida</taxon>
        <taxon>Tylenchina</taxon>
        <taxon>Tylenchomorpha</taxon>
        <taxon>Tylenchoidea</taxon>
        <taxon>Meloidogynidae</taxon>
        <taxon>Meloidogyninae</taxon>
        <taxon>Meloidogyne</taxon>
        <taxon>Meloidogyne incognita group</taxon>
    </lineage>
</organism>
<reference evidence="2" key="1">
    <citation type="submission" date="2022-11" db="UniProtKB">
        <authorList>
            <consortium name="WormBaseParasite"/>
        </authorList>
    </citation>
    <scope>IDENTIFICATION</scope>
</reference>
<dbReference type="WBParaSite" id="Minc3s00043g02411">
    <property type="protein sequence ID" value="Minc3s00043g02411"/>
    <property type="gene ID" value="Minc3s00043g02411"/>
</dbReference>
<sequence>MSAVQLSSVQLSSIQLSAVQLSSVQMSIALLLPNCRATPRSACAIRSCSSVLIKAIICSPPRENIRWRRKGKCQPIL</sequence>
<dbReference type="Proteomes" id="UP000887563">
    <property type="component" value="Unplaced"/>
</dbReference>
<evidence type="ECO:0000313" key="2">
    <source>
        <dbReference type="WBParaSite" id="Minc3s00043g02411"/>
    </source>
</evidence>
<protein>
    <submittedName>
        <fullName evidence="2">Candidate secreted effector</fullName>
    </submittedName>
</protein>
<name>A0A914KLU8_MELIC</name>
<keyword evidence="1" id="KW-1185">Reference proteome</keyword>